<keyword evidence="1" id="KW-0732">Signal</keyword>
<evidence type="ECO:0000313" key="2">
    <source>
        <dbReference type="EMBL" id="CAK9439686.1"/>
    </source>
</evidence>
<evidence type="ECO:0000256" key="1">
    <source>
        <dbReference type="SAM" id="SignalP"/>
    </source>
</evidence>
<dbReference type="GeneID" id="92208982"/>
<feature type="signal peptide" evidence="1">
    <location>
        <begin position="1"/>
        <end position="18"/>
    </location>
</feature>
<sequence>MKFLFALLSFCLLGFSIAQAINADWVDQVLKRGTLDTEENEFWGPALEKRATPQPSQETFEEIDRYLKQLLAYATGNYSDVSKRFDQATYPLLLAAFKGLNETGTGVSIVHGIVTNSATQGTAITAIEQYIKQNTLATLLTAADNSNLAVAIVMRFFVNNAWTPGLWNIVVGLYNNGVLFKRLLGDIIGGVVGGVGNIIGGIVGGVQQSIWSTLLNLLNIVADVETVCKALEVSGFGVSVVEDIVTTSDGQGFAIKAASSVIKDGIITLDSLFSALNKTSFLQNTFTKIISNSTYRQIIFVWAVNFLVSMIRYIF</sequence>
<dbReference type="EMBL" id="OZ022408">
    <property type="protein sequence ID" value="CAK9439686.1"/>
    <property type="molecule type" value="Genomic_DNA"/>
</dbReference>
<feature type="chain" id="PRO_5045281004" evidence="1">
    <location>
        <begin position="19"/>
        <end position="315"/>
    </location>
</feature>
<proteinExistence type="predicted"/>
<gene>
    <name evidence="2" type="ORF">LODBEIA_P37860</name>
</gene>
<name>A0ABP0ZQF8_9ASCO</name>
<evidence type="ECO:0000313" key="3">
    <source>
        <dbReference type="Proteomes" id="UP001497383"/>
    </source>
</evidence>
<dbReference type="Proteomes" id="UP001497383">
    <property type="component" value="Chromosome 4"/>
</dbReference>
<organism evidence="2 3">
    <name type="scientific">Lodderomyces beijingensis</name>
    <dbReference type="NCBI Taxonomy" id="1775926"/>
    <lineage>
        <taxon>Eukaryota</taxon>
        <taxon>Fungi</taxon>
        <taxon>Dikarya</taxon>
        <taxon>Ascomycota</taxon>
        <taxon>Saccharomycotina</taxon>
        <taxon>Pichiomycetes</taxon>
        <taxon>Debaryomycetaceae</taxon>
        <taxon>Candida/Lodderomyces clade</taxon>
        <taxon>Lodderomyces</taxon>
    </lineage>
</organism>
<keyword evidence="3" id="KW-1185">Reference proteome</keyword>
<accession>A0ABP0ZQF8</accession>
<protein>
    <submittedName>
        <fullName evidence="2">Uncharacterized protein</fullName>
    </submittedName>
</protein>
<reference evidence="2 3" key="1">
    <citation type="submission" date="2024-03" db="EMBL/GenBank/DDBJ databases">
        <authorList>
            <person name="Brejova B."/>
        </authorList>
    </citation>
    <scope>NUCLEOTIDE SEQUENCE [LARGE SCALE GENOMIC DNA]</scope>
    <source>
        <strain evidence="2 3">CBS 14171</strain>
    </source>
</reference>
<dbReference type="RefSeq" id="XP_066830724.1">
    <property type="nucleotide sequence ID" value="XM_066973934.1"/>
</dbReference>